<dbReference type="Gene3D" id="3.10.20.90">
    <property type="entry name" value="Phosphatidylinositol 3-kinase Catalytic Subunit, Chain A, domain 1"/>
    <property type="match status" value="1"/>
</dbReference>
<organism evidence="8">
    <name type="scientific">Tanacetum cinerariifolium</name>
    <name type="common">Dalmatian daisy</name>
    <name type="synonym">Chrysanthemum cinerariifolium</name>
    <dbReference type="NCBI Taxonomy" id="118510"/>
    <lineage>
        <taxon>Eukaryota</taxon>
        <taxon>Viridiplantae</taxon>
        <taxon>Streptophyta</taxon>
        <taxon>Embryophyta</taxon>
        <taxon>Tracheophyta</taxon>
        <taxon>Spermatophyta</taxon>
        <taxon>Magnoliopsida</taxon>
        <taxon>eudicotyledons</taxon>
        <taxon>Gunneridae</taxon>
        <taxon>Pentapetalae</taxon>
        <taxon>asterids</taxon>
        <taxon>campanulids</taxon>
        <taxon>Asterales</taxon>
        <taxon>Asteraceae</taxon>
        <taxon>Asteroideae</taxon>
        <taxon>Anthemideae</taxon>
        <taxon>Anthemidinae</taxon>
        <taxon>Tanacetum</taxon>
    </lineage>
</organism>
<protein>
    <recommendedName>
        <fullName evidence="6">Auxin-responsive protein</fullName>
    </recommendedName>
</protein>
<dbReference type="EMBL" id="BKCJ010007322">
    <property type="protein sequence ID" value="GEU76655.1"/>
    <property type="molecule type" value="Genomic_DNA"/>
</dbReference>
<evidence type="ECO:0000313" key="8">
    <source>
        <dbReference type="EMBL" id="GEU76655.1"/>
    </source>
</evidence>
<dbReference type="PROSITE" id="PS51745">
    <property type="entry name" value="PB1"/>
    <property type="match status" value="1"/>
</dbReference>
<comment type="subunit">
    <text evidence="6">Homodimers and heterodimers.</text>
</comment>
<evidence type="ECO:0000256" key="1">
    <source>
        <dbReference type="ARBA" id="ARBA00004123"/>
    </source>
</evidence>
<keyword evidence="2 6" id="KW-0805">Transcription regulation</keyword>
<comment type="similarity">
    <text evidence="6">Belongs to the Aux/IAA family.</text>
</comment>
<keyword evidence="5 6" id="KW-0927">Auxin signaling pathway</keyword>
<sequence length="100" mass="11390">MSNYDELFRELESLFHMEGILINHDGAWRLLYTDEENDMMVVGDDPWDEFARMATKIHIYTKKEVKKLMSGGVISDDTSCLEEAPAMVDTAKSSPSGVRE</sequence>
<accession>A0A6L2MW99</accession>
<gene>
    <name evidence="8" type="ORF">Tci_048633</name>
</gene>
<dbReference type="SUPFAM" id="SSF54277">
    <property type="entry name" value="CAD &amp; PB1 domains"/>
    <property type="match status" value="1"/>
</dbReference>
<comment type="function">
    <text evidence="6">Aux/IAA proteins are short-lived transcriptional factors that function as repressors of early auxin response genes at low auxin concentrations.</text>
</comment>
<proteinExistence type="inferred from homology"/>
<dbReference type="PANTHER" id="PTHR31384:SF194">
    <property type="entry name" value="AUXIN RESPONSE FACTOR"/>
    <property type="match status" value="1"/>
</dbReference>
<dbReference type="PANTHER" id="PTHR31384">
    <property type="entry name" value="AUXIN RESPONSE FACTOR 4-RELATED"/>
    <property type="match status" value="1"/>
</dbReference>
<dbReference type="GO" id="GO:0009734">
    <property type="term" value="P:auxin-activated signaling pathway"/>
    <property type="evidence" value="ECO:0007669"/>
    <property type="project" value="UniProtKB-UniRule"/>
</dbReference>
<reference evidence="8" key="1">
    <citation type="journal article" date="2019" name="Sci. Rep.">
        <title>Draft genome of Tanacetum cinerariifolium, the natural source of mosquito coil.</title>
        <authorList>
            <person name="Yamashiro T."/>
            <person name="Shiraishi A."/>
            <person name="Satake H."/>
            <person name="Nakayama K."/>
        </authorList>
    </citation>
    <scope>NUCLEOTIDE SEQUENCE</scope>
</reference>
<evidence type="ECO:0000256" key="2">
    <source>
        <dbReference type="ARBA" id="ARBA00023015"/>
    </source>
</evidence>
<dbReference type="InterPro" id="IPR044835">
    <property type="entry name" value="ARF_plant"/>
</dbReference>
<evidence type="ECO:0000256" key="3">
    <source>
        <dbReference type="ARBA" id="ARBA00023163"/>
    </source>
</evidence>
<keyword evidence="3 6" id="KW-0804">Transcription</keyword>
<feature type="domain" description="PB1" evidence="7">
    <location>
        <begin position="1"/>
        <end position="62"/>
    </location>
</feature>
<evidence type="ECO:0000256" key="4">
    <source>
        <dbReference type="ARBA" id="ARBA00023242"/>
    </source>
</evidence>
<dbReference type="GO" id="GO:0005634">
    <property type="term" value="C:nucleus"/>
    <property type="evidence" value="ECO:0007669"/>
    <property type="project" value="UniProtKB-SubCell"/>
</dbReference>
<keyword evidence="4 6" id="KW-0539">Nucleus</keyword>
<dbReference type="GO" id="GO:0003677">
    <property type="term" value="F:DNA binding"/>
    <property type="evidence" value="ECO:0007669"/>
    <property type="project" value="InterPro"/>
</dbReference>
<dbReference type="InterPro" id="IPR053793">
    <property type="entry name" value="PB1-like"/>
</dbReference>
<dbReference type="AlphaFoldDB" id="A0A6L2MW99"/>
<keyword evidence="6" id="KW-0678">Repressor</keyword>
<dbReference type="GO" id="GO:0006355">
    <property type="term" value="P:regulation of DNA-templated transcription"/>
    <property type="evidence" value="ECO:0007669"/>
    <property type="project" value="InterPro"/>
</dbReference>
<evidence type="ECO:0000256" key="5">
    <source>
        <dbReference type="ARBA" id="ARBA00023294"/>
    </source>
</evidence>
<dbReference type="Pfam" id="PF02309">
    <property type="entry name" value="AUX_IAA"/>
    <property type="match status" value="1"/>
</dbReference>
<evidence type="ECO:0000256" key="6">
    <source>
        <dbReference type="RuleBase" id="RU004549"/>
    </source>
</evidence>
<comment type="caution">
    <text evidence="8">The sequence shown here is derived from an EMBL/GenBank/DDBJ whole genome shotgun (WGS) entry which is preliminary data.</text>
</comment>
<comment type="subcellular location">
    <subcellularLocation>
        <location evidence="1 6">Nucleus</location>
    </subcellularLocation>
</comment>
<evidence type="ECO:0000259" key="7">
    <source>
        <dbReference type="PROSITE" id="PS51745"/>
    </source>
</evidence>
<name>A0A6L2MW99_TANCI</name>
<dbReference type="InterPro" id="IPR033389">
    <property type="entry name" value="AUX/IAA_dom"/>
</dbReference>